<sequence length="483" mass="52557">MKRGINLFFKILVFGLVVFLTSRDFAIAADFNANNLISDGEFIDTNSMSATEIQSFLNDKNSFLKSFSEGGRSAAQIIYDASHGYGEASGSINGISITTSTGTISPKVILVTLQKEQSLIGTTSDPGTSVTNKAMGYGCPDGGSCSSTYSGFTKQVEWGAWQLRYNYERASGTGFSDYQVGQSATFSDYNGNHTVSFDNRATSALYRYTPHVYNGNYNFWNLFVNTYGFTSPLYSYRVTTQGPYSGPASYIDPISPGQTAQLFVTLQNTGSQTWYQSGSNAAHIGMSNARDRASVFTNNTNQRMVMDETSVASGSTGTFRLDITAPSQIGVYYEYYDLVIEGDRWIGSSMVWRITVGNPLSARYVAGGQEPYTADSKVHLSPGGSATLTVRFVNTSGANWYNSGTSPINLGSSGPHDRINSFTNNVNIRGNMREWGVANGQTGIFDITITAPSQTGAYNERYDLVVDKVGWIDTGLNWTIVVE</sequence>
<dbReference type="InterPro" id="IPR013783">
    <property type="entry name" value="Ig-like_fold"/>
</dbReference>
<protein>
    <submittedName>
        <fullName evidence="2">Hemagglutinin</fullName>
    </submittedName>
</protein>
<accession>A0A554LLX9</accession>
<evidence type="ECO:0000313" key="2">
    <source>
        <dbReference type="EMBL" id="TSC93639.1"/>
    </source>
</evidence>
<gene>
    <name evidence="2" type="ORF">CEN91_176</name>
</gene>
<evidence type="ECO:0000259" key="1">
    <source>
        <dbReference type="Pfam" id="PF16158"/>
    </source>
</evidence>
<dbReference type="Pfam" id="PF16158">
    <property type="entry name" value="N_BRCA1_IG"/>
    <property type="match status" value="1"/>
</dbReference>
<organism evidence="2 3">
    <name type="scientific">Candidatus Berkelbacteria bacterium Licking1014_85</name>
    <dbReference type="NCBI Taxonomy" id="2017148"/>
    <lineage>
        <taxon>Bacteria</taxon>
        <taxon>Candidatus Berkelbacteria</taxon>
    </lineage>
</organism>
<dbReference type="AlphaFoldDB" id="A0A554LLX9"/>
<feature type="domain" description="Nbr1 FW" evidence="1">
    <location>
        <begin position="254"/>
        <end position="356"/>
    </location>
</feature>
<dbReference type="EMBL" id="VMGI01000017">
    <property type="protein sequence ID" value="TSC93639.1"/>
    <property type="molecule type" value="Genomic_DNA"/>
</dbReference>
<evidence type="ECO:0000313" key="3">
    <source>
        <dbReference type="Proteomes" id="UP000315589"/>
    </source>
</evidence>
<dbReference type="Gene3D" id="2.60.40.10">
    <property type="entry name" value="Immunoglobulins"/>
    <property type="match status" value="2"/>
</dbReference>
<comment type="caution">
    <text evidence="2">The sequence shown here is derived from an EMBL/GenBank/DDBJ whole genome shotgun (WGS) entry which is preliminary data.</text>
</comment>
<dbReference type="Proteomes" id="UP000315589">
    <property type="component" value="Unassembled WGS sequence"/>
</dbReference>
<proteinExistence type="predicted"/>
<name>A0A554LLX9_9BACT</name>
<dbReference type="InterPro" id="IPR032350">
    <property type="entry name" value="Nbr1_FW"/>
</dbReference>
<reference evidence="2 3" key="1">
    <citation type="submission" date="2017-07" db="EMBL/GenBank/DDBJ databases">
        <title>Mechanisms for carbon and nitrogen cycling indicate functional differentiation within the Candidate Phyla Radiation.</title>
        <authorList>
            <person name="Danczak R.E."/>
            <person name="Johnston M.D."/>
            <person name="Kenah C."/>
            <person name="Slattery M."/>
            <person name="Wrighton K.C."/>
            <person name="Wilkins M.J."/>
        </authorList>
    </citation>
    <scope>NUCLEOTIDE SEQUENCE [LARGE SCALE GENOMIC DNA]</scope>
    <source>
        <strain evidence="2">Licking1014_85</strain>
    </source>
</reference>